<dbReference type="InterPro" id="IPR006703">
    <property type="entry name" value="G_AIG1"/>
</dbReference>
<dbReference type="Gene3D" id="3.40.50.300">
    <property type="entry name" value="P-loop containing nucleotide triphosphate hydrolases"/>
    <property type="match status" value="1"/>
</dbReference>
<keyword evidence="3" id="KW-0342">GTP-binding</keyword>
<evidence type="ECO:0000256" key="2">
    <source>
        <dbReference type="ARBA" id="ARBA00022741"/>
    </source>
</evidence>
<comment type="similarity">
    <text evidence="1">Belongs to the TRAFAC class TrmE-Era-EngA-EngB-Septin-like GTPase superfamily. AIG1/Toc34/Toc159-like paraseptin GTPase family. IAN subfamily.</text>
</comment>
<name>A0ABD0XGV2_UMBPY</name>
<gene>
    <name evidence="7" type="ORF">UPYG_G00135620</name>
</gene>
<keyword evidence="5" id="KW-0812">Transmembrane</keyword>
<sequence length="385" mass="42336">MAFWFWQETYGPGLPVNMDQCDCQPNSDCTQTSAVCGDSTTGLWLDFNSVLTGTLTVVGYLVYRFSQALPALIRWPIHLFCTLTGLTPLWGWISHLVGTLRSLEYVMKGLSKIWRFIVGLVTSVKGCVNFVSKVKPQIRRPSSDHPSGKDTYPSPAPREPELRIILVGPPGGGRTSLAKTLLGRSLPEVVGDVTECTRQKVFVDRRELTVIDTPDLLGTSLGDRKAAREALRSLQLASPGPHAFLLVLRAPGSRHGLDQDANAATRTLLELVGWKAASHVLIVLTHADNLAPGCTLAQLLEDDVGGIRTALSLCGQSAELVDNSPELTVEERREGLARRLVKRLAEMRALKGHYTHKLQNREDCFREELLTDMASELALKLGQKH</sequence>
<evidence type="ECO:0000259" key="6">
    <source>
        <dbReference type="PROSITE" id="PS51720"/>
    </source>
</evidence>
<dbReference type="PANTHER" id="PTHR10903">
    <property type="entry name" value="GTPASE, IMAP FAMILY MEMBER-RELATED"/>
    <property type="match status" value="1"/>
</dbReference>
<feature type="transmembrane region" description="Helical" evidence="5">
    <location>
        <begin position="75"/>
        <end position="93"/>
    </location>
</feature>
<keyword evidence="5" id="KW-0472">Membrane</keyword>
<keyword evidence="5" id="KW-1133">Transmembrane helix</keyword>
<dbReference type="PANTHER" id="PTHR10903:SF184">
    <property type="entry name" value="GTP-BINDING PROTEIN A"/>
    <property type="match status" value="1"/>
</dbReference>
<dbReference type="Proteomes" id="UP001557470">
    <property type="component" value="Unassembled WGS sequence"/>
</dbReference>
<evidence type="ECO:0000313" key="8">
    <source>
        <dbReference type="Proteomes" id="UP001557470"/>
    </source>
</evidence>
<dbReference type="EMBL" id="JAGEUA010000004">
    <property type="protein sequence ID" value="KAL0983993.1"/>
    <property type="molecule type" value="Genomic_DNA"/>
</dbReference>
<feature type="region of interest" description="Disordered" evidence="4">
    <location>
        <begin position="138"/>
        <end position="157"/>
    </location>
</feature>
<dbReference type="PROSITE" id="PS51720">
    <property type="entry name" value="G_AIG1"/>
    <property type="match status" value="1"/>
</dbReference>
<evidence type="ECO:0000256" key="5">
    <source>
        <dbReference type="SAM" id="Phobius"/>
    </source>
</evidence>
<accession>A0ABD0XGV2</accession>
<dbReference type="AlphaFoldDB" id="A0ABD0XGV2"/>
<evidence type="ECO:0000256" key="4">
    <source>
        <dbReference type="SAM" id="MobiDB-lite"/>
    </source>
</evidence>
<evidence type="ECO:0000313" key="7">
    <source>
        <dbReference type="EMBL" id="KAL0983993.1"/>
    </source>
</evidence>
<feature type="domain" description="AIG1-type G" evidence="6">
    <location>
        <begin position="159"/>
        <end position="363"/>
    </location>
</feature>
<dbReference type="GO" id="GO:0005525">
    <property type="term" value="F:GTP binding"/>
    <property type="evidence" value="ECO:0007669"/>
    <property type="project" value="UniProtKB-KW"/>
</dbReference>
<comment type="caution">
    <text evidence="7">The sequence shown here is derived from an EMBL/GenBank/DDBJ whole genome shotgun (WGS) entry which is preliminary data.</text>
</comment>
<feature type="transmembrane region" description="Helical" evidence="5">
    <location>
        <begin position="43"/>
        <end position="63"/>
    </location>
</feature>
<reference evidence="7 8" key="1">
    <citation type="submission" date="2024-06" db="EMBL/GenBank/DDBJ databases">
        <authorList>
            <person name="Pan Q."/>
            <person name="Wen M."/>
            <person name="Jouanno E."/>
            <person name="Zahm M."/>
            <person name="Klopp C."/>
            <person name="Cabau C."/>
            <person name="Louis A."/>
            <person name="Berthelot C."/>
            <person name="Parey E."/>
            <person name="Roest Crollius H."/>
            <person name="Montfort J."/>
            <person name="Robinson-Rechavi M."/>
            <person name="Bouchez O."/>
            <person name="Lampietro C."/>
            <person name="Lopez Roques C."/>
            <person name="Donnadieu C."/>
            <person name="Postlethwait J."/>
            <person name="Bobe J."/>
            <person name="Verreycken H."/>
            <person name="Guiguen Y."/>
        </authorList>
    </citation>
    <scope>NUCLEOTIDE SEQUENCE [LARGE SCALE GENOMIC DNA]</scope>
    <source>
        <strain evidence="7">Up_M1</strain>
        <tissue evidence="7">Testis</tissue>
    </source>
</reference>
<dbReference type="InterPro" id="IPR027417">
    <property type="entry name" value="P-loop_NTPase"/>
</dbReference>
<organism evidence="7 8">
    <name type="scientific">Umbra pygmaea</name>
    <name type="common">Eastern mudminnow</name>
    <dbReference type="NCBI Taxonomy" id="75934"/>
    <lineage>
        <taxon>Eukaryota</taxon>
        <taxon>Metazoa</taxon>
        <taxon>Chordata</taxon>
        <taxon>Craniata</taxon>
        <taxon>Vertebrata</taxon>
        <taxon>Euteleostomi</taxon>
        <taxon>Actinopterygii</taxon>
        <taxon>Neopterygii</taxon>
        <taxon>Teleostei</taxon>
        <taxon>Protacanthopterygii</taxon>
        <taxon>Esociformes</taxon>
        <taxon>Umbridae</taxon>
        <taxon>Umbra</taxon>
    </lineage>
</organism>
<evidence type="ECO:0000256" key="1">
    <source>
        <dbReference type="ARBA" id="ARBA00008535"/>
    </source>
</evidence>
<dbReference type="SUPFAM" id="SSF52540">
    <property type="entry name" value="P-loop containing nucleoside triphosphate hydrolases"/>
    <property type="match status" value="1"/>
</dbReference>
<keyword evidence="8" id="KW-1185">Reference proteome</keyword>
<dbReference type="InterPro" id="IPR045058">
    <property type="entry name" value="GIMA/IAN/Toc"/>
</dbReference>
<keyword evidence="2" id="KW-0547">Nucleotide-binding</keyword>
<protein>
    <recommendedName>
        <fullName evidence="6">AIG1-type G domain-containing protein</fullName>
    </recommendedName>
</protein>
<dbReference type="Pfam" id="PF04548">
    <property type="entry name" value="AIG1"/>
    <property type="match status" value="1"/>
</dbReference>
<evidence type="ECO:0000256" key="3">
    <source>
        <dbReference type="ARBA" id="ARBA00023134"/>
    </source>
</evidence>
<feature type="transmembrane region" description="Helical" evidence="5">
    <location>
        <begin position="113"/>
        <end position="131"/>
    </location>
</feature>
<proteinExistence type="inferred from homology"/>